<keyword evidence="2 4" id="KW-0346">Stress response</keyword>
<name>A0A0M0EK23_KOMEU</name>
<feature type="compositionally biased region" description="Basic and acidic residues" evidence="6">
    <location>
        <begin position="36"/>
        <end position="48"/>
    </location>
</feature>
<feature type="region of interest" description="Disordered" evidence="6">
    <location>
        <begin position="1"/>
        <end position="55"/>
    </location>
</feature>
<dbReference type="Proteomes" id="UP000037566">
    <property type="component" value="Unassembled WGS sequence"/>
</dbReference>
<keyword evidence="3 4" id="KW-0143">Chaperone</keyword>
<dbReference type="GO" id="GO:0000774">
    <property type="term" value="F:adenyl-nucleotide exchange factor activity"/>
    <property type="evidence" value="ECO:0007669"/>
    <property type="project" value="InterPro"/>
</dbReference>
<evidence type="ECO:0000313" key="8">
    <source>
        <dbReference type="Proteomes" id="UP000037566"/>
    </source>
</evidence>
<comment type="similarity">
    <text evidence="1 4 5">Belongs to the GrpE family.</text>
</comment>
<protein>
    <recommendedName>
        <fullName evidence="4">Protein GrpE</fullName>
    </recommendedName>
    <alternativeName>
        <fullName evidence="4">HSP-70 cofactor</fullName>
    </alternativeName>
</protein>
<comment type="caution">
    <text evidence="7">The sequence shown here is derived from an EMBL/GenBank/DDBJ whole genome shotgun (WGS) entry which is preliminary data.</text>
</comment>
<sequence length="213" mass="23031">MSIGQPLPTCKSMSENTDPNPFANAATGDGTPNPATDEHSGHAPEAEAGHAAVDPRVAELEAEVATLRDKWVRAEAETQNVRNRAKREVEDARQYAVQKFAKDVVEAADNLKRAVASLPQPTEGEDSILTRMREGIESTERSFIGILERNGIKAEDAKGKPFDANLHQAMAEQHSDEHAHGTVMEAWTPAWTLHGRLLKPAMVVVSKGPAQAG</sequence>
<dbReference type="PANTHER" id="PTHR21237:SF23">
    <property type="entry name" value="GRPE PROTEIN HOMOLOG, MITOCHONDRIAL"/>
    <property type="match status" value="1"/>
</dbReference>
<dbReference type="Gene3D" id="2.30.22.10">
    <property type="entry name" value="Head domain of nucleotide exchange factor GrpE"/>
    <property type="match status" value="1"/>
</dbReference>
<dbReference type="STRING" id="33995.KOEU_08930"/>
<reference evidence="7" key="1">
    <citation type="submission" date="2015-08" db="EMBL/GenBank/DDBJ databases">
        <title>Draft genome sequence of Komagataeibacter europaeus CECT 8546 a cellulose producer strain from vinegar produced by the traditional method.</title>
        <authorList>
            <person name="Poehlein A."/>
            <person name="Valera M.J."/>
            <person name="Haack F.S."/>
            <person name="Mas A."/>
            <person name="Daniel R."/>
            <person name="Streit W.R."/>
            <person name="Mateo E."/>
        </authorList>
    </citation>
    <scope>NUCLEOTIDE SEQUENCE [LARGE SCALE GENOMIC DNA]</scope>
    <source>
        <strain evidence="7">CECT 8546</strain>
    </source>
</reference>
<dbReference type="Pfam" id="PF01025">
    <property type="entry name" value="GrpE"/>
    <property type="match status" value="1"/>
</dbReference>
<dbReference type="PRINTS" id="PR00773">
    <property type="entry name" value="GRPEPROTEIN"/>
</dbReference>
<dbReference type="AlphaFoldDB" id="A0A0M0EK23"/>
<dbReference type="InterPro" id="IPR000740">
    <property type="entry name" value="GrpE"/>
</dbReference>
<dbReference type="GO" id="GO:0006457">
    <property type="term" value="P:protein folding"/>
    <property type="evidence" value="ECO:0007669"/>
    <property type="project" value="InterPro"/>
</dbReference>
<dbReference type="SUPFAM" id="SSF51064">
    <property type="entry name" value="Head domain of nucleotide exchange factor GrpE"/>
    <property type="match status" value="1"/>
</dbReference>
<dbReference type="GO" id="GO:0042803">
    <property type="term" value="F:protein homodimerization activity"/>
    <property type="evidence" value="ECO:0007669"/>
    <property type="project" value="InterPro"/>
</dbReference>
<evidence type="ECO:0000313" key="7">
    <source>
        <dbReference type="EMBL" id="KON65617.1"/>
    </source>
</evidence>
<evidence type="ECO:0000256" key="5">
    <source>
        <dbReference type="RuleBase" id="RU004478"/>
    </source>
</evidence>
<dbReference type="CDD" id="cd00446">
    <property type="entry name" value="GrpE"/>
    <property type="match status" value="1"/>
</dbReference>
<evidence type="ECO:0000256" key="6">
    <source>
        <dbReference type="SAM" id="MobiDB-lite"/>
    </source>
</evidence>
<dbReference type="GO" id="GO:0051082">
    <property type="term" value="F:unfolded protein binding"/>
    <property type="evidence" value="ECO:0007669"/>
    <property type="project" value="TreeGrafter"/>
</dbReference>
<gene>
    <name evidence="4 7" type="primary">grpE</name>
    <name evidence="7" type="ORF">KOEU_08930</name>
</gene>
<accession>A0A0M0EK23</accession>
<dbReference type="PANTHER" id="PTHR21237">
    <property type="entry name" value="GRPE PROTEIN"/>
    <property type="match status" value="1"/>
</dbReference>
<evidence type="ECO:0000256" key="3">
    <source>
        <dbReference type="ARBA" id="ARBA00023186"/>
    </source>
</evidence>
<organism evidence="7 8">
    <name type="scientific">Komagataeibacter europaeus</name>
    <name type="common">Gluconacetobacter europaeus</name>
    <dbReference type="NCBI Taxonomy" id="33995"/>
    <lineage>
        <taxon>Bacteria</taxon>
        <taxon>Pseudomonadati</taxon>
        <taxon>Pseudomonadota</taxon>
        <taxon>Alphaproteobacteria</taxon>
        <taxon>Acetobacterales</taxon>
        <taxon>Acetobacteraceae</taxon>
        <taxon>Komagataeibacter</taxon>
    </lineage>
</organism>
<proteinExistence type="inferred from homology"/>
<keyword evidence="8" id="KW-1185">Reference proteome</keyword>
<dbReference type="GO" id="GO:0051087">
    <property type="term" value="F:protein-folding chaperone binding"/>
    <property type="evidence" value="ECO:0007669"/>
    <property type="project" value="InterPro"/>
</dbReference>
<dbReference type="GO" id="GO:0005737">
    <property type="term" value="C:cytoplasm"/>
    <property type="evidence" value="ECO:0007669"/>
    <property type="project" value="UniProtKB-SubCell"/>
</dbReference>
<dbReference type="EMBL" id="LHUQ01000003">
    <property type="protein sequence ID" value="KON65617.1"/>
    <property type="molecule type" value="Genomic_DNA"/>
</dbReference>
<dbReference type="SUPFAM" id="SSF58014">
    <property type="entry name" value="Coiled-coil domain of nucleotide exchange factor GrpE"/>
    <property type="match status" value="1"/>
</dbReference>
<keyword evidence="4" id="KW-0963">Cytoplasm</keyword>
<comment type="subunit">
    <text evidence="4">Homodimer.</text>
</comment>
<dbReference type="HAMAP" id="MF_01151">
    <property type="entry name" value="GrpE"/>
    <property type="match status" value="1"/>
</dbReference>
<evidence type="ECO:0000256" key="1">
    <source>
        <dbReference type="ARBA" id="ARBA00009054"/>
    </source>
</evidence>
<comment type="function">
    <text evidence="4">Participates actively in the response to hyperosmotic and heat shock by preventing the aggregation of stress-denatured proteins, in association with DnaK and GrpE. It is the nucleotide exchange factor for DnaK and may function as a thermosensor. Unfolded proteins bind initially to DnaJ; upon interaction with the DnaJ-bound protein, DnaK hydrolyzes its bound ATP, resulting in the formation of a stable complex. GrpE releases ADP from DnaK; ATP binding to DnaK triggers the release of the substrate protein, thus completing the reaction cycle. Several rounds of ATP-dependent interactions between DnaJ, DnaK and GrpE are required for fully efficient folding.</text>
</comment>
<evidence type="ECO:0000256" key="4">
    <source>
        <dbReference type="HAMAP-Rule" id="MF_01151"/>
    </source>
</evidence>
<dbReference type="Gene3D" id="3.90.20.20">
    <property type="match status" value="1"/>
</dbReference>
<dbReference type="InterPro" id="IPR013805">
    <property type="entry name" value="GrpE_CC"/>
</dbReference>
<dbReference type="PATRIC" id="fig|33995.3.peg.974"/>
<evidence type="ECO:0000256" key="2">
    <source>
        <dbReference type="ARBA" id="ARBA00023016"/>
    </source>
</evidence>
<comment type="subcellular location">
    <subcellularLocation>
        <location evidence="4">Cytoplasm</location>
    </subcellularLocation>
</comment>
<dbReference type="InterPro" id="IPR009012">
    <property type="entry name" value="GrpE_head"/>
</dbReference>